<reference evidence="2 3" key="1">
    <citation type="journal article" date="2017" name="Syst. Appl. Microbiol.">
        <title>Pseudomonas caspiana sp. nov., a citrus pathogen in the Pseudomonas syringae phylogenetic group.</title>
        <authorList>
            <person name="Busquets A."/>
            <person name="Gomila M."/>
            <person name="Beiki F."/>
            <person name="Mulet M."/>
            <person name="Rahimian H."/>
            <person name="Garcia-Valdes E."/>
            <person name="Lalucat J."/>
        </authorList>
    </citation>
    <scope>NUCLEOTIDE SEQUENCE [LARGE SCALE GENOMIC DNA]</scope>
    <source>
        <strain evidence="2 3">FBF102</strain>
    </source>
</reference>
<keyword evidence="3" id="KW-1185">Reference proteome</keyword>
<comment type="caution">
    <text evidence="2">The sequence shown here is derived from an EMBL/GenBank/DDBJ whole genome shotgun (WGS) entry which is preliminary data.</text>
</comment>
<name>A0A1Y3NWB2_9PSED</name>
<protein>
    <recommendedName>
        <fullName evidence="4">Lipoprotein</fullName>
    </recommendedName>
</protein>
<organism evidence="2 3">
    <name type="scientific">Pseudomonas caspiana</name>
    <dbReference type="NCBI Taxonomy" id="1451454"/>
    <lineage>
        <taxon>Bacteria</taxon>
        <taxon>Pseudomonadati</taxon>
        <taxon>Pseudomonadota</taxon>
        <taxon>Gammaproteobacteria</taxon>
        <taxon>Pseudomonadales</taxon>
        <taxon>Pseudomonadaceae</taxon>
        <taxon>Pseudomonas</taxon>
    </lineage>
</organism>
<accession>A0A1Y3NWB2</accession>
<dbReference type="RefSeq" id="WP_087272523.1">
    <property type="nucleotide sequence ID" value="NZ_JBJGBV010000004.1"/>
</dbReference>
<keyword evidence="1" id="KW-0175">Coiled coil</keyword>
<proteinExistence type="predicted"/>
<dbReference type="EMBL" id="LOHF01000022">
    <property type="protein sequence ID" value="OUM71879.1"/>
    <property type="molecule type" value="Genomic_DNA"/>
</dbReference>
<dbReference type="Proteomes" id="UP000195440">
    <property type="component" value="Unassembled WGS sequence"/>
</dbReference>
<evidence type="ECO:0008006" key="4">
    <source>
        <dbReference type="Google" id="ProtNLM"/>
    </source>
</evidence>
<evidence type="ECO:0000313" key="3">
    <source>
        <dbReference type="Proteomes" id="UP000195440"/>
    </source>
</evidence>
<sequence length="289" mass="32961">MTIVRNILLSLFFIFIGGCGEPRLDAREHSTFVRSIEKMSNGLQPEKREKFASSIRLLLLASDSKSLESLASDQHEVPINDLRALGGLTVDQVISRAGAVRDQQETLRVSREKELRQLKTLERKAALAEVTELEASENQYARYKAAISNFIILSSKFYQKEQDRFYHSQPVLEVELFNGLTESVHGVYMRGTVKAEDGSVWLKEDFRFKAYEPLQPGEKRDIKLTPDIFSPWGRVNPPQGLSFDVELIRLDISDDESLQSVCEFTDQKKARLNWLLQQYGFRKSDASAP</sequence>
<dbReference type="InterPro" id="IPR046516">
    <property type="entry name" value="DUF6694"/>
</dbReference>
<gene>
    <name evidence="2" type="ORF">AUC60_21390</name>
</gene>
<feature type="coiled-coil region" evidence="1">
    <location>
        <begin position="104"/>
        <end position="131"/>
    </location>
</feature>
<dbReference type="PROSITE" id="PS51257">
    <property type="entry name" value="PROKAR_LIPOPROTEIN"/>
    <property type="match status" value="1"/>
</dbReference>
<dbReference type="Pfam" id="PF20404">
    <property type="entry name" value="DUF6694"/>
    <property type="match status" value="1"/>
</dbReference>
<evidence type="ECO:0000256" key="1">
    <source>
        <dbReference type="SAM" id="Coils"/>
    </source>
</evidence>
<dbReference type="OrthoDB" id="5540991at2"/>
<dbReference type="AlphaFoldDB" id="A0A1Y3NWB2"/>
<evidence type="ECO:0000313" key="2">
    <source>
        <dbReference type="EMBL" id="OUM71879.1"/>
    </source>
</evidence>